<keyword evidence="3" id="KW-1052">Target cell membrane</keyword>
<dbReference type="AlphaFoldDB" id="A0A834RG17"/>
<dbReference type="OMA" id="EHETIHY"/>
<evidence type="ECO:0000256" key="4">
    <source>
        <dbReference type="ARBA" id="ARBA00023028"/>
    </source>
</evidence>
<dbReference type="EMBL" id="WVUK01000043">
    <property type="protein sequence ID" value="KAF7495993.1"/>
    <property type="molecule type" value="Genomic_DNA"/>
</dbReference>
<name>A0A834RG17_SARSC</name>
<keyword evidence="9" id="KW-1185">Reference proteome</keyword>
<dbReference type="Gene3D" id="1.10.720.40">
    <property type="match status" value="1"/>
</dbReference>
<evidence type="ECO:0000313" key="8">
    <source>
        <dbReference type="EnsemblMetazoa" id="KAF7495993.1"/>
    </source>
</evidence>
<dbReference type="GO" id="GO:0004520">
    <property type="term" value="F:DNA endonuclease activity"/>
    <property type="evidence" value="ECO:0007669"/>
    <property type="project" value="TreeGrafter"/>
</dbReference>
<accession>A0A834RG17</accession>
<dbReference type="EnsemblMetazoa" id="SSS_5745s_mrna">
    <property type="protein sequence ID" value="KAF7495993.1"/>
    <property type="gene ID" value="SSS_5745"/>
</dbReference>
<keyword evidence="5" id="KW-1053">Target membrane</keyword>
<dbReference type="GO" id="GO:0006887">
    <property type="term" value="P:exocytosis"/>
    <property type="evidence" value="ECO:0007669"/>
    <property type="project" value="UniProtKB-KW"/>
</dbReference>
<evidence type="ECO:0000256" key="3">
    <source>
        <dbReference type="ARBA" id="ARBA00022537"/>
    </source>
</evidence>
<keyword evidence="5" id="KW-0472">Membrane</keyword>
<evidence type="ECO:0000259" key="6">
    <source>
        <dbReference type="PROSITE" id="PS50954"/>
    </source>
</evidence>
<dbReference type="Proteomes" id="UP000070412">
    <property type="component" value="Unassembled WGS sequence"/>
</dbReference>
<dbReference type="PROSITE" id="PS50954">
    <property type="entry name" value="LEM"/>
    <property type="match status" value="1"/>
</dbReference>
<dbReference type="InterPro" id="IPR003887">
    <property type="entry name" value="LEM_dom"/>
</dbReference>
<reference evidence="8" key="3">
    <citation type="submission" date="2022-06" db="UniProtKB">
        <authorList>
            <consortium name="EnsemblMetazoa"/>
        </authorList>
    </citation>
    <scope>IDENTIFICATION</scope>
</reference>
<dbReference type="GO" id="GO:0005737">
    <property type="term" value="C:cytoplasm"/>
    <property type="evidence" value="ECO:0007669"/>
    <property type="project" value="TreeGrafter"/>
</dbReference>
<dbReference type="Pfam" id="PF22945">
    <property type="entry name" value="LEM-3_GIY-YIG"/>
    <property type="match status" value="1"/>
</dbReference>
<dbReference type="OrthoDB" id="6512431at2759"/>
<dbReference type="Pfam" id="PF03020">
    <property type="entry name" value="LEM"/>
    <property type="match status" value="1"/>
</dbReference>
<dbReference type="InterPro" id="IPR034998">
    <property type="entry name" value="ANKLE1"/>
</dbReference>
<reference evidence="7" key="2">
    <citation type="submission" date="2020-01" db="EMBL/GenBank/DDBJ databases">
        <authorList>
            <person name="Korhonen P.K.K."/>
            <person name="Guangxu M.G."/>
            <person name="Wang T.W."/>
            <person name="Stroehlein A.J.S."/>
            <person name="Young N.D."/>
            <person name="Ang C.-S.A."/>
            <person name="Fernando D.W.F."/>
            <person name="Lu H.L."/>
            <person name="Taylor S.T."/>
            <person name="Ehtesham M.E.M."/>
            <person name="Najaraj S.H.N."/>
            <person name="Harsha G.H.G."/>
            <person name="Madugundu A.M."/>
            <person name="Renuse S.R."/>
            <person name="Holt D.H."/>
            <person name="Pandey A.P."/>
            <person name="Papenfuss A.P."/>
            <person name="Gasser R.B.G."/>
            <person name="Fischer K.F."/>
        </authorList>
    </citation>
    <scope>NUCLEOTIDE SEQUENCE</scope>
    <source>
        <strain evidence="7">SSS_KF_BRIS2020</strain>
    </source>
</reference>
<keyword evidence="4" id="KW-0638">Presynaptic neurotoxin</keyword>
<dbReference type="SUPFAM" id="SSF63451">
    <property type="entry name" value="LEM domain"/>
    <property type="match status" value="1"/>
</dbReference>
<sequence length="574" mass="66603">MLIINSIDEVIEKRDLEEFRKIILRYCKTNVNDFLLIDDETETSMNLLHLLASRTANDSNIVEFFEDLIEILYEFPEFDINHPASIESIHNITAAHIALQWQNIPILQALIKFDCDLLICDSNGQNAQDYAEASNQEVIINIVKEAIFQKIEKRNDHMNFVSIQKSFSDIYQSYDYFEDSKFDISSIKSSDLTFNHKDDLSLAEPKNDKTPDGSETHSIDSFLVNNIDEESEKSIQTQIVFQDNLIELIEERYPSASQSVTIDEHETIHYHHESSSSTSDSECDNSNDSKSIDDLILKMSDGEIYQKLNDIGFDPGPINQQTRKYYQRKISRLAKNLMDADQKDLELKNQANYNIRFDLIRSKTFPFKEAIDCEALLTRHFLNANNQNQRKCFVYLLLDPRVTKNLPVEMNFLITKLNNPVASFENMFGAILNDHTLFQRFVSAIFYIGKGQSNRQYQHFVEAYKEKQNFDSRNKLISEKAKKIWSIWTEGLGPISLHFFFGITTDEALTREALLIETISLFNLTNKISGTYRCPLKFNTRQRHILGTYLLFKFFIVYLLNGERQINLNCVSGQ</sequence>
<evidence type="ECO:0000256" key="2">
    <source>
        <dbReference type="ARBA" id="ARBA00022483"/>
    </source>
</evidence>
<evidence type="ECO:0000313" key="9">
    <source>
        <dbReference type="Proteomes" id="UP000070412"/>
    </source>
</evidence>
<organism evidence="7">
    <name type="scientific">Sarcoptes scabiei</name>
    <name type="common">Itch mite</name>
    <name type="synonym">Acarus scabiei</name>
    <dbReference type="NCBI Taxonomy" id="52283"/>
    <lineage>
        <taxon>Eukaryota</taxon>
        <taxon>Metazoa</taxon>
        <taxon>Ecdysozoa</taxon>
        <taxon>Arthropoda</taxon>
        <taxon>Chelicerata</taxon>
        <taxon>Arachnida</taxon>
        <taxon>Acari</taxon>
        <taxon>Acariformes</taxon>
        <taxon>Sarcoptiformes</taxon>
        <taxon>Astigmata</taxon>
        <taxon>Psoroptidia</taxon>
        <taxon>Sarcoptoidea</taxon>
        <taxon>Sarcoptidae</taxon>
        <taxon>Sarcoptinae</taxon>
        <taxon>Sarcoptes</taxon>
    </lineage>
</organism>
<keyword evidence="2" id="KW-0268">Exocytosis</keyword>
<dbReference type="Gene3D" id="1.25.40.20">
    <property type="entry name" value="Ankyrin repeat-containing domain"/>
    <property type="match status" value="1"/>
</dbReference>
<dbReference type="PANTHER" id="PTHR46427">
    <property type="entry name" value="ANKYRIN REPEAT AND LEM DOMAIN-CONTAINING PROTEIN 1"/>
    <property type="match status" value="1"/>
</dbReference>
<keyword evidence="4" id="KW-0528">Neurotoxin</keyword>
<protein>
    <submittedName>
        <fullName evidence="7">Ankyrin repeat and LEM domain-containing protein 1</fullName>
    </submittedName>
</protein>
<dbReference type="GO" id="GO:0000712">
    <property type="term" value="P:resolution of meiotic recombination intermediates"/>
    <property type="evidence" value="ECO:0007669"/>
    <property type="project" value="TreeGrafter"/>
</dbReference>
<reference evidence="9" key="1">
    <citation type="journal article" date="2020" name="PLoS Negl. Trop. Dis.">
        <title>High-quality nuclear genome for Sarcoptes scabiei-A critical resource for a neglected parasite.</title>
        <authorList>
            <person name="Korhonen P.K."/>
            <person name="Gasser R.B."/>
            <person name="Ma G."/>
            <person name="Wang T."/>
            <person name="Stroehlein A.J."/>
            <person name="Young N.D."/>
            <person name="Ang C.S."/>
            <person name="Fernando D.D."/>
            <person name="Lu H.C."/>
            <person name="Taylor S."/>
            <person name="Reynolds S.L."/>
            <person name="Mofiz E."/>
            <person name="Najaraj S.H."/>
            <person name="Gowda H."/>
            <person name="Madugundu A."/>
            <person name="Renuse S."/>
            <person name="Holt D."/>
            <person name="Pandey A."/>
            <person name="Papenfuss A.T."/>
            <person name="Fischer K."/>
        </authorList>
    </citation>
    <scope>NUCLEOTIDE SEQUENCE [LARGE SCALE GENOMIC DNA]</scope>
</reference>
<dbReference type="InterPro" id="IPR011015">
    <property type="entry name" value="LEM/LEM-like_dom_sf"/>
</dbReference>
<evidence type="ECO:0000256" key="5">
    <source>
        <dbReference type="ARBA" id="ARBA00023298"/>
    </source>
</evidence>
<dbReference type="GO" id="GO:0005654">
    <property type="term" value="C:nucleoplasm"/>
    <property type="evidence" value="ECO:0007669"/>
    <property type="project" value="TreeGrafter"/>
</dbReference>
<evidence type="ECO:0000313" key="7">
    <source>
        <dbReference type="EMBL" id="KAF7495993.1"/>
    </source>
</evidence>
<proteinExistence type="predicted"/>
<gene>
    <name evidence="7" type="ORF">SSS_5745</name>
</gene>
<dbReference type="GO" id="GO:0044231">
    <property type="term" value="C:host cell presynaptic membrane"/>
    <property type="evidence" value="ECO:0007669"/>
    <property type="project" value="UniProtKB-KW"/>
</dbReference>
<feature type="domain" description="LEM" evidence="6">
    <location>
        <begin position="293"/>
        <end position="337"/>
    </location>
</feature>
<dbReference type="GO" id="GO:0044218">
    <property type="term" value="C:other organism cell membrane"/>
    <property type="evidence" value="ECO:0007669"/>
    <property type="project" value="UniProtKB-KW"/>
</dbReference>
<dbReference type="InterPro" id="IPR036770">
    <property type="entry name" value="Ankyrin_rpt-contain_sf"/>
</dbReference>
<evidence type="ECO:0000256" key="1">
    <source>
        <dbReference type="ARBA" id="ARBA00004175"/>
    </source>
</evidence>
<comment type="subcellular location">
    <subcellularLocation>
        <location evidence="1">Target cell membrane</location>
    </subcellularLocation>
</comment>
<dbReference type="PANTHER" id="PTHR46427:SF1">
    <property type="entry name" value="ANKYRIN REPEAT AND LEM DOMAIN-CONTAINING PROTEIN 1"/>
    <property type="match status" value="1"/>
</dbReference>
<dbReference type="CDD" id="cd12934">
    <property type="entry name" value="LEM"/>
    <property type="match status" value="1"/>
</dbReference>
<keyword evidence="4" id="KW-0800">Toxin</keyword>
<dbReference type="GO" id="GO:0000724">
    <property type="term" value="P:double-strand break repair via homologous recombination"/>
    <property type="evidence" value="ECO:0007669"/>
    <property type="project" value="TreeGrafter"/>
</dbReference>
<dbReference type="SUPFAM" id="SSF48403">
    <property type="entry name" value="Ankyrin repeat"/>
    <property type="match status" value="1"/>
</dbReference>